<evidence type="ECO:0000256" key="7">
    <source>
        <dbReference type="ARBA" id="ARBA00023054"/>
    </source>
</evidence>
<keyword evidence="10" id="KW-0539">Nucleus</keyword>
<gene>
    <name evidence="14" type="ORF">COLO4_29061</name>
</gene>
<keyword evidence="8" id="KW-0943">RNA-mediated gene silencing</keyword>
<keyword evidence="4" id="KW-0378">Hydrolase</keyword>
<evidence type="ECO:0000256" key="6">
    <source>
        <dbReference type="ARBA" id="ARBA00022853"/>
    </source>
</evidence>
<dbReference type="PANTHER" id="PTHR23336:SF44">
    <property type="entry name" value="PROTEIN MICRORCHIDIA 6"/>
    <property type="match status" value="1"/>
</dbReference>
<evidence type="ECO:0000256" key="4">
    <source>
        <dbReference type="ARBA" id="ARBA00022759"/>
    </source>
</evidence>
<feature type="coiled-coil region" evidence="11">
    <location>
        <begin position="536"/>
        <end position="584"/>
    </location>
</feature>
<dbReference type="GO" id="GO:0031349">
    <property type="term" value="P:positive regulation of defense response"/>
    <property type="evidence" value="ECO:0007669"/>
    <property type="project" value="UniProtKB-ARBA"/>
</dbReference>
<comment type="similarity">
    <text evidence="2">Belongs to the MORC ATPase protein family.</text>
</comment>
<dbReference type="PANTHER" id="PTHR23336">
    <property type="entry name" value="ZINC FINGER CW-TYPE COILED-COIL DOMAIN PROTEIN 3"/>
    <property type="match status" value="1"/>
</dbReference>
<proteinExistence type="inferred from homology"/>
<evidence type="ECO:0000313" key="15">
    <source>
        <dbReference type="Proteomes" id="UP000187203"/>
    </source>
</evidence>
<comment type="subcellular location">
    <subcellularLocation>
        <location evidence="1">Nucleus</location>
    </subcellularLocation>
</comment>
<evidence type="ECO:0000256" key="10">
    <source>
        <dbReference type="ARBA" id="ARBA00023242"/>
    </source>
</evidence>
<dbReference type="EMBL" id="AWUE01020213">
    <property type="protein sequence ID" value="OMO69423.1"/>
    <property type="molecule type" value="Genomic_DNA"/>
</dbReference>
<dbReference type="SUPFAM" id="SSF55874">
    <property type="entry name" value="ATPase domain of HSP90 chaperone/DNA topoisomerase II/histidine kinase"/>
    <property type="match status" value="1"/>
</dbReference>
<evidence type="ECO:0000256" key="12">
    <source>
        <dbReference type="SAM" id="MobiDB-lite"/>
    </source>
</evidence>
<feature type="region of interest" description="Disordered" evidence="12">
    <location>
        <begin position="486"/>
        <end position="526"/>
    </location>
</feature>
<evidence type="ECO:0000256" key="2">
    <source>
        <dbReference type="ARBA" id="ARBA00007845"/>
    </source>
</evidence>
<keyword evidence="4" id="KW-0255">Endonuclease</keyword>
<evidence type="ECO:0000256" key="11">
    <source>
        <dbReference type="SAM" id="Coils"/>
    </source>
</evidence>
<keyword evidence="5" id="KW-0227">DNA damage</keyword>
<feature type="domain" description="Morc S5" evidence="13">
    <location>
        <begin position="319"/>
        <end position="458"/>
    </location>
</feature>
<evidence type="ECO:0000256" key="9">
    <source>
        <dbReference type="ARBA" id="ARBA00023204"/>
    </source>
</evidence>
<dbReference type="OrthoDB" id="757982at2759"/>
<dbReference type="GO" id="GO:0005634">
    <property type="term" value="C:nucleus"/>
    <property type="evidence" value="ECO:0007669"/>
    <property type="project" value="UniProtKB-SubCell"/>
</dbReference>
<keyword evidence="3" id="KW-0540">Nuclease</keyword>
<dbReference type="InterPro" id="IPR041006">
    <property type="entry name" value="Morc_S5"/>
</dbReference>
<keyword evidence="7 11" id="KW-0175">Coiled coil</keyword>
<dbReference type="GO" id="GO:0016887">
    <property type="term" value="F:ATP hydrolysis activity"/>
    <property type="evidence" value="ECO:0007669"/>
    <property type="project" value="InterPro"/>
</dbReference>
<dbReference type="Proteomes" id="UP000187203">
    <property type="component" value="Unassembled WGS sequence"/>
</dbReference>
<keyword evidence="15" id="KW-1185">Reference proteome</keyword>
<evidence type="ECO:0000256" key="1">
    <source>
        <dbReference type="ARBA" id="ARBA00004123"/>
    </source>
</evidence>
<evidence type="ECO:0000256" key="5">
    <source>
        <dbReference type="ARBA" id="ARBA00022763"/>
    </source>
</evidence>
<dbReference type="GO" id="GO:0004519">
    <property type="term" value="F:endonuclease activity"/>
    <property type="evidence" value="ECO:0007669"/>
    <property type="project" value="UniProtKB-KW"/>
</dbReference>
<feature type="compositionally biased region" description="Low complexity" evidence="12">
    <location>
        <begin position="491"/>
        <end position="501"/>
    </location>
</feature>
<evidence type="ECO:0000256" key="3">
    <source>
        <dbReference type="ARBA" id="ARBA00022722"/>
    </source>
</evidence>
<accession>A0A1R3HGK1</accession>
<dbReference type="Pfam" id="PF17942">
    <property type="entry name" value="Morc6_S5"/>
    <property type="match status" value="1"/>
</dbReference>
<dbReference type="InterPro" id="IPR045261">
    <property type="entry name" value="MORC_ATPase"/>
</dbReference>
<dbReference type="GO" id="GO:0006325">
    <property type="term" value="P:chromatin organization"/>
    <property type="evidence" value="ECO:0007669"/>
    <property type="project" value="UniProtKB-KW"/>
</dbReference>
<evidence type="ECO:0000259" key="13">
    <source>
        <dbReference type="Pfam" id="PF17942"/>
    </source>
</evidence>
<protein>
    <recommendedName>
        <fullName evidence="13">Morc S5 domain-containing protein</fullName>
    </recommendedName>
</protein>
<dbReference type="AlphaFoldDB" id="A0A1R3HGK1"/>
<evidence type="ECO:0000256" key="8">
    <source>
        <dbReference type="ARBA" id="ARBA00023158"/>
    </source>
</evidence>
<dbReference type="GO" id="GO:0031047">
    <property type="term" value="P:regulatory ncRNA-mediated gene silencing"/>
    <property type="evidence" value="ECO:0007669"/>
    <property type="project" value="UniProtKB-KW"/>
</dbReference>
<dbReference type="Pfam" id="PF13589">
    <property type="entry name" value="HATPase_c_3"/>
    <property type="match status" value="1"/>
</dbReference>
<keyword evidence="6" id="KW-0156">Chromatin regulator</keyword>
<dbReference type="STRING" id="93759.A0A1R3HGK1"/>
<dbReference type="Gene3D" id="3.30.565.10">
    <property type="entry name" value="Histidine kinase-like ATPase, C-terminal domain"/>
    <property type="match status" value="1"/>
</dbReference>
<reference evidence="15" key="1">
    <citation type="submission" date="2013-09" db="EMBL/GenBank/DDBJ databases">
        <title>Corchorus olitorius genome sequencing.</title>
        <authorList>
            <person name="Alam M."/>
            <person name="Haque M.S."/>
            <person name="Islam M.S."/>
            <person name="Emdad E.M."/>
            <person name="Islam M.M."/>
            <person name="Ahmed B."/>
            <person name="Halim A."/>
            <person name="Hossen Q.M.M."/>
            <person name="Hossain M.Z."/>
            <person name="Ahmed R."/>
            <person name="Khan M.M."/>
            <person name="Islam R."/>
            <person name="Rashid M.M."/>
            <person name="Khan S.A."/>
            <person name="Rahman M.S."/>
            <person name="Alam M."/>
            <person name="Yahiya A.S."/>
            <person name="Khan M.S."/>
            <person name="Azam M.S."/>
            <person name="Haque T."/>
            <person name="Lashkar M.Z.H."/>
            <person name="Akhand A.I."/>
            <person name="Morshed G."/>
            <person name="Roy S."/>
            <person name="Uddin K.S."/>
            <person name="Rabeya T."/>
            <person name="Hossain A.S."/>
            <person name="Chowdhury A."/>
            <person name="Snigdha A.R."/>
            <person name="Mortoza M.S."/>
            <person name="Matin S.A."/>
            <person name="Hoque S.M.E."/>
            <person name="Islam M.K."/>
            <person name="Roy D.K."/>
            <person name="Haider R."/>
            <person name="Moosa M.M."/>
            <person name="Elias S.M."/>
            <person name="Hasan A.M."/>
            <person name="Jahan S."/>
            <person name="Shafiuddin M."/>
            <person name="Mahmood N."/>
            <person name="Shommy N.S."/>
        </authorList>
    </citation>
    <scope>NUCLEOTIDE SEQUENCE [LARGE SCALE GENOMIC DNA]</scope>
    <source>
        <strain evidence="15">cv. O-4</strain>
    </source>
</reference>
<dbReference type="InterPro" id="IPR036890">
    <property type="entry name" value="HATPase_C_sf"/>
</dbReference>
<evidence type="ECO:0000313" key="14">
    <source>
        <dbReference type="EMBL" id="OMO69423.1"/>
    </source>
</evidence>
<dbReference type="GO" id="GO:0006281">
    <property type="term" value="P:DNA repair"/>
    <property type="evidence" value="ECO:0007669"/>
    <property type="project" value="UniProtKB-KW"/>
</dbReference>
<sequence>MGSLNALDLSSVDTVNQLSPSSQPEASSAVPIFRQFWKAGNYEVGKRLDSTKQDGNYQLCVHPMFLHSNATSHKWVFGAIAELVDNAIDEVRNGATFVYIDKISNPRDGSPALLIQDDGGGMDREAVRRCMSFGFSDKQSKHAIGQYGNGFKTGCMRLGADVIVFTRNMKNRTLTQSIGLLSYTFLRQMDYERIVVPMVDYEFKSSTNTFGPILEHGKEQFASNLSMLLKWSPYGTEEELLQQAEKKLAVVQKKHIVRVGHHGTRMVIYNLWLNNDGAMELDFDSDHEDIYINGHPKIFQGGDSTKSSFHQHIANRYHYSLRAYLSILYRRLPQCFNVILRGIIVQHHNIVSDLKFPEIILYKPHQTGNTEVVVVTTIGFVKDAPNLSVEGYCIYHRNRLILPFWLGRKVTTNSVGRGVVGVLEANFIEPTHNKQEFEKTSLFQKLDDRLKQMKDEYWRLHCELIGYKAVRKTGLTSWQDIVVPKRKRSTKSGTGSQQGSSMKRKELTPPETNANHHGKSQPVGKIVENQVEDSQIRILMVENKRLQSKALDLEKQEKKLNMKVQQLRIELQNAQHEYTLLLQESRSLPFDWLDYLM</sequence>
<keyword evidence="9" id="KW-0234">DNA repair</keyword>
<name>A0A1R3HGK1_9ROSI</name>
<comment type="caution">
    <text evidence="14">The sequence shown here is derived from an EMBL/GenBank/DDBJ whole genome shotgun (WGS) entry which is preliminary data.</text>
</comment>
<organism evidence="14 15">
    <name type="scientific">Corchorus olitorius</name>
    <dbReference type="NCBI Taxonomy" id="93759"/>
    <lineage>
        <taxon>Eukaryota</taxon>
        <taxon>Viridiplantae</taxon>
        <taxon>Streptophyta</taxon>
        <taxon>Embryophyta</taxon>
        <taxon>Tracheophyta</taxon>
        <taxon>Spermatophyta</taxon>
        <taxon>Magnoliopsida</taxon>
        <taxon>eudicotyledons</taxon>
        <taxon>Gunneridae</taxon>
        <taxon>Pentapetalae</taxon>
        <taxon>rosids</taxon>
        <taxon>malvids</taxon>
        <taxon>Malvales</taxon>
        <taxon>Malvaceae</taxon>
        <taxon>Grewioideae</taxon>
        <taxon>Apeibeae</taxon>
        <taxon>Corchorus</taxon>
    </lineage>
</organism>